<evidence type="ECO:0000313" key="2">
    <source>
        <dbReference type="EMBL" id="ACL25192.1"/>
    </source>
</evidence>
<dbReference type="eggNOG" id="COG1595">
    <property type="taxonomic scope" value="Bacteria"/>
</dbReference>
<proteinExistence type="predicted"/>
<name>B8GDC5_CHLAD</name>
<dbReference type="Gene3D" id="1.10.10.10">
    <property type="entry name" value="Winged helix-like DNA-binding domain superfamily/Winged helix DNA-binding domain"/>
    <property type="match status" value="1"/>
</dbReference>
<dbReference type="Pfam" id="PF08281">
    <property type="entry name" value="Sigma70_r4_2"/>
    <property type="match status" value="1"/>
</dbReference>
<dbReference type="InterPro" id="IPR013324">
    <property type="entry name" value="RNA_pol_sigma_r3/r4-like"/>
</dbReference>
<keyword evidence="3" id="KW-1185">Reference proteome</keyword>
<reference evidence="2" key="1">
    <citation type="submission" date="2008-12" db="EMBL/GenBank/DDBJ databases">
        <title>Complete sequence of Chloroflexus aggregans DSM 9485.</title>
        <authorList>
            <consortium name="US DOE Joint Genome Institute"/>
            <person name="Lucas S."/>
            <person name="Copeland A."/>
            <person name="Lapidus A."/>
            <person name="Glavina del Rio T."/>
            <person name="Dalin E."/>
            <person name="Tice H."/>
            <person name="Pitluck S."/>
            <person name="Foster B."/>
            <person name="Larimer F."/>
            <person name="Land M."/>
            <person name="Hauser L."/>
            <person name="Kyrpides N."/>
            <person name="Mikhailova N."/>
            <person name="Bryant D."/>
            <person name="Richardson P."/>
        </authorList>
    </citation>
    <scope>NUCLEOTIDE SEQUENCE</scope>
    <source>
        <strain evidence="2">DSM 9485</strain>
    </source>
</reference>
<dbReference type="Proteomes" id="UP000002508">
    <property type="component" value="Chromosome"/>
</dbReference>
<dbReference type="InterPro" id="IPR013249">
    <property type="entry name" value="RNA_pol_sigma70_r4_t2"/>
</dbReference>
<dbReference type="EMBL" id="CP001337">
    <property type="protein sequence ID" value="ACL25192.1"/>
    <property type="molecule type" value="Genomic_DNA"/>
</dbReference>
<dbReference type="GO" id="GO:0003677">
    <property type="term" value="F:DNA binding"/>
    <property type="evidence" value="ECO:0007669"/>
    <property type="project" value="InterPro"/>
</dbReference>
<dbReference type="STRING" id="326427.Cagg_2313"/>
<organism evidence="2 3">
    <name type="scientific">Chloroflexus aggregans (strain MD-66 / DSM 9485)</name>
    <dbReference type="NCBI Taxonomy" id="326427"/>
    <lineage>
        <taxon>Bacteria</taxon>
        <taxon>Bacillati</taxon>
        <taxon>Chloroflexota</taxon>
        <taxon>Chloroflexia</taxon>
        <taxon>Chloroflexales</taxon>
        <taxon>Chloroflexineae</taxon>
        <taxon>Chloroflexaceae</taxon>
        <taxon>Chloroflexus</taxon>
    </lineage>
</organism>
<evidence type="ECO:0000313" key="3">
    <source>
        <dbReference type="Proteomes" id="UP000002508"/>
    </source>
</evidence>
<dbReference type="InterPro" id="IPR036388">
    <property type="entry name" value="WH-like_DNA-bd_sf"/>
</dbReference>
<dbReference type="GO" id="GO:0006352">
    <property type="term" value="P:DNA-templated transcription initiation"/>
    <property type="evidence" value="ECO:0007669"/>
    <property type="project" value="InterPro"/>
</dbReference>
<evidence type="ECO:0000259" key="1">
    <source>
        <dbReference type="Pfam" id="PF08281"/>
    </source>
</evidence>
<sequence>MGWWFHALSALLIATLTYLQTEIGVTLTLPALVVTEQVRWFSVPKTRWGCSPDDDVIITCLHAADQVALHQAITTLPLTYRRVLTLRFRDHCSLADTALQLGRSLSATKALQRRAIARLRALLVTAPDDVPPSLPPYSPPMA</sequence>
<dbReference type="SUPFAM" id="SSF88659">
    <property type="entry name" value="Sigma3 and sigma4 domains of RNA polymerase sigma factors"/>
    <property type="match status" value="1"/>
</dbReference>
<dbReference type="GO" id="GO:0016987">
    <property type="term" value="F:sigma factor activity"/>
    <property type="evidence" value="ECO:0007669"/>
    <property type="project" value="InterPro"/>
</dbReference>
<accession>B8GDC5</accession>
<dbReference type="AlphaFoldDB" id="B8GDC5"/>
<dbReference type="KEGG" id="cag:Cagg_2313"/>
<feature type="domain" description="RNA polymerase sigma factor 70 region 4 type 2" evidence="1">
    <location>
        <begin position="67"/>
        <end position="119"/>
    </location>
</feature>
<protein>
    <submittedName>
        <fullName evidence="2">RNA polymerase, sigma-24 subunit, ECF subfamily</fullName>
    </submittedName>
</protein>
<dbReference type="RefSeq" id="WP_015941050.1">
    <property type="nucleotide sequence ID" value="NC_011831.1"/>
</dbReference>
<gene>
    <name evidence="2" type="ordered locus">Cagg_2313</name>
</gene>
<dbReference type="HOGENOM" id="CLU_1812332_0_0_0"/>